<dbReference type="Proteomes" id="UP000324748">
    <property type="component" value="Unassembled WGS sequence"/>
</dbReference>
<accession>A0A5B0M9W6</accession>
<reference evidence="2 3" key="1">
    <citation type="submission" date="2019-05" db="EMBL/GenBank/DDBJ databases">
        <title>Emergence of the Ug99 lineage of the wheat stem rust pathogen through somatic hybridization.</title>
        <authorList>
            <person name="Li F."/>
            <person name="Upadhyaya N.M."/>
            <person name="Sperschneider J."/>
            <person name="Matny O."/>
            <person name="Nguyen-Phuc H."/>
            <person name="Mago R."/>
            <person name="Raley C."/>
            <person name="Miller M.E."/>
            <person name="Silverstein K.A.T."/>
            <person name="Henningsen E."/>
            <person name="Hirsch C.D."/>
            <person name="Visser B."/>
            <person name="Pretorius Z.A."/>
            <person name="Steffenson B.J."/>
            <person name="Schwessinger B."/>
            <person name="Dodds P.N."/>
            <person name="Figueroa M."/>
        </authorList>
    </citation>
    <scope>NUCLEOTIDE SEQUENCE [LARGE SCALE GENOMIC DNA]</scope>
    <source>
        <strain evidence="2">21-0</strain>
    </source>
</reference>
<evidence type="ECO:0000313" key="3">
    <source>
        <dbReference type="Proteomes" id="UP000324748"/>
    </source>
</evidence>
<organism evidence="2 3">
    <name type="scientific">Puccinia graminis f. sp. tritici</name>
    <dbReference type="NCBI Taxonomy" id="56615"/>
    <lineage>
        <taxon>Eukaryota</taxon>
        <taxon>Fungi</taxon>
        <taxon>Dikarya</taxon>
        <taxon>Basidiomycota</taxon>
        <taxon>Pucciniomycotina</taxon>
        <taxon>Pucciniomycetes</taxon>
        <taxon>Pucciniales</taxon>
        <taxon>Pucciniaceae</taxon>
        <taxon>Puccinia</taxon>
    </lineage>
</organism>
<proteinExistence type="predicted"/>
<protein>
    <submittedName>
        <fullName evidence="2">Uncharacterized protein</fullName>
    </submittedName>
</protein>
<keyword evidence="3" id="KW-1185">Reference proteome</keyword>
<gene>
    <name evidence="2" type="ORF">PGT21_011570</name>
</gene>
<sequence>MSSSSPSASSSSFSASSSSSSSASKASFSPEFIADKRLHEISTKSFCIATIFSIKASSAHSRLAAF</sequence>
<evidence type="ECO:0000256" key="1">
    <source>
        <dbReference type="SAM" id="MobiDB-lite"/>
    </source>
</evidence>
<comment type="caution">
    <text evidence="2">The sequence shown here is derived from an EMBL/GenBank/DDBJ whole genome shotgun (WGS) entry which is preliminary data.</text>
</comment>
<name>A0A5B0M9W6_PUCGR</name>
<dbReference type="AlphaFoldDB" id="A0A5B0M9W6"/>
<dbReference type="EMBL" id="VSWC01000158">
    <property type="protein sequence ID" value="KAA1073421.1"/>
    <property type="molecule type" value="Genomic_DNA"/>
</dbReference>
<feature type="region of interest" description="Disordered" evidence="1">
    <location>
        <begin position="1"/>
        <end position="26"/>
    </location>
</feature>
<evidence type="ECO:0000313" key="2">
    <source>
        <dbReference type="EMBL" id="KAA1073421.1"/>
    </source>
</evidence>